<protein>
    <submittedName>
        <fullName evidence="3">Uncharacterized protein</fullName>
    </submittedName>
</protein>
<gene>
    <name evidence="3" type="ORF">ColSpa_07343</name>
</gene>
<keyword evidence="2" id="KW-0812">Transmembrane</keyword>
<keyword evidence="2" id="KW-1133">Transmembrane helix</keyword>
<feature type="compositionally biased region" description="Low complexity" evidence="1">
    <location>
        <begin position="15"/>
        <end position="31"/>
    </location>
</feature>
<evidence type="ECO:0000313" key="3">
    <source>
        <dbReference type="EMBL" id="GKT47162.1"/>
    </source>
</evidence>
<evidence type="ECO:0000313" key="4">
    <source>
        <dbReference type="Proteomes" id="UP001055115"/>
    </source>
</evidence>
<sequence>MGIITLNITKTLKTSDDVSSTSTTPPTLVDTSARRGSSPSSVLAEALAAGGNTTLAAASATTATAATIATATTTVLTTTSAAERPAAAPALVNLSLDDRSFAIVQVLHFFIVLSTLVAELELAAETPLGDVLALERGDVSVDAGAVVLGAVDLHRLVVLAEDQLAVKIGAGLGLGGLAHLDGLGGRDVGQGVAVEQIKRLILVFDDIRVTALPVGALALGACGRALVVGLVVGAFRVAAVESLVQLVVELASLAAILFVTLLASLLGGVLLLLTALLGLADVDDELPVAFRTVLVDEVETELAYHALQDMPDLALEVALVLVAPDDEVGNKRRQARDHEFRGKTDDADLDETQDTLDDLAVVGGQEEIHGLDKVGKSLCAQGPSELVKHTAEGGDGRRDHVGGATNKTSADHGEELLQVGLAGGRVRRHVRDLGVVNGSAVRSLHAVTNLNKKIVSSLSGALVVLLAANDDLAKDGRDEVERGVGDIREEGRQGAQTLSTSRSRHLLSTRQEHLLQLVAACFECQFAGFGLGKTRDQLLRLILFEDDDSSDLEQGRVALAGQNSKHIASEAAQVLQVLLRSSSGDTALEHQVLLAVILNGSNGLIGLDEDLERSANLKTQLDLLVQNVCEKLSEGLVKRLCYIKREIAVARQGCPNLLHKSLKDLDFHSLLRLAVVQHPLEHEFTEGHHLLAEMSKVGVAKVVAEDGEHPRATLLTLGGLSDVQRQYGENSLGTHGADGLSNDFVSLLLALERVTTTELSDGLGDVEHHRACWYLTLSKDSAILAILSSVFSS</sequence>
<evidence type="ECO:0000256" key="2">
    <source>
        <dbReference type="SAM" id="Phobius"/>
    </source>
</evidence>
<dbReference type="GeneID" id="73328145"/>
<feature type="region of interest" description="Disordered" evidence="1">
    <location>
        <begin position="15"/>
        <end position="37"/>
    </location>
</feature>
<dbReference type="RefSeq" id="XP_049129512.1">
    <property type="nucleotide sequence ID" value="XM_049273555.1"/>
</dbReference>
<organism evidence="3 4">
    <name type="scientific">Colletotrichum spaethianum</name>
    <dbReference type="NCBI Taxonomy" id="700344"/>
    <lineage>
        <taxon>Eukaryota</taxon>
        <taxon>Fungi</taxon>
        <taxon>Dikarya</taxon>
        <taxon>Ascomycota</taxon>
        <taxon>Pezizomycotina</taxon>
        <taxon>Sordariomycetes</taxon>
        <taxon>Hypocreomycetidae</taxon>
        <taxon>Glomerellales</taxon>
        <taxon>Glomerellaceae</taxon>
        <taxon>Colletotrichum</taxon>
        <taxon>Colletotrichum spaethianum species complex</taxon>
    </lineage>
</organism>
<comment type="caution">
    <text evidence="3">The sequence shown here is derived from an EMBL/GenBank/DDBJ whole genome shotgun (WGS) entry which is preliminary data.</text>
</comment>
<keyword evidence="4" id="KW-1185">Reference proteome</keyword>
<feature type="transmembrane region" description="Helical" evidence="2">
    <location>
        <begin position="250"/>
        <end position="280"/>
    </location>
</feature>
<dbReference type="Proteomes" id="UP001055115">
    <property type="component" value="Unassembled WGS sequence"/>
</dbReference>
<feature type="compositionally biased region" description="Basic and acidic residues" evidence="1">
    <location>
        <begin position="389"/>
        <end position="401"/>
    </location>
</feature>
<evidence type="ECO:0000256" key="1">
    <source>
        <dbReference type="SAM" id="MobiDB-lite"/>
    </source>
</evidence>
<dbReference type="AlphaFoldDB" id="A0AA37LEP6"/>
<accession>A0AA37LEP6</accession>
<name>A0AA37LEP6_9PEZI</name>
<feature type="transmembrane region" description="Helical" evidence="2">
    <location>
        <begin position="214"/>
        <end position="238"/>
    </location>
</feature>
<keyword evidence="2" id="KW-0472">Membrane</keyword>
<feature type="region of interest" description="Disordered" evidence="1">
    <location>
        <begin position="389"/>
        <end position="408"/>
    </location>
</feature>
<dbReference type="EMBL" id="BQXU01000018">
    <property type="protein sequence ID" value="GKT47162.1"/>
    <property type="molecule type" value="Genomic_DNA"/>
</dbReference>
<proteinExistence type="predicted"/>
<reference evidence="3 4" key="1">
    <citation type="submission" date="2022-03" db="EMBL/GenBank/DDBJ databases">
        <title>Genome data of Colletotrichum spp.</title>
        <authorList>
            <person name="Utami Y.D."/>
            <person name="Hiruma K."/>
        </authorList>
    </citation>
    <scope>NUCLEOTIDE SEQUENCE [LARGE SCALE GENOMIC DNA]</scope>
    <source>
        <strain evidence="3 4">MAFF 239500</strain>
    </source>
</reference>